<dbReference type="GO" id="GO:0005634">
    <property type="term" value="C:nucleus"/>
    <property type="evidence" value="ECO:0007669"/>
    <property type="project" value="TreeGrafter"/>
</dbReference>
<evidence type="ECO:0000313" key="2">
    <source>
        <dbReference type="Proteomes" id="UP000886595"/>
    </source>
</evidence>
<dbReference type="PANTHER" id="PTHR33912">
    <property type="entry name" value="OS01G0939400 PROTEIN"/>
    <property type="match status" value="1"/>
</dbReference>
<accession>A0A8X7W8D0</accession>
<gene>
    <name evidence="1" type="ORF">Bca52824_008606</name>
</gene>
<dbReference type="Proteomes" id="UP000886595">
    <property type="component" value="Unassembled WGS sequence"/>
</dbReference>
<reference evidence="1 2" key="1">
    <citation type="submission" date="2020-02" db="EMBL/GenBank/DDBJ databases">
        <authorList>
            <person name="Ma Q."/>
            <person name="Huang Y."/>
            <person name="Song X."/>
            <person name="Pei D."/>
        </authorList>
    </citation>
    <scope>NUCLEOTIDE SEQUENCE [LARGE SCALE GENOMIC DNA]</scope>
    <source>
        <strain evidence="1">Sxm20200214</strain>
        <tissue evidence="1">Leaf</tissue>
    </source>
</reference>
<proteinExistence type="predicted"/>
<evidence type="ECO:0000313" key="1">
    <source>
        <dbReference type="EMBL" id="KAG2325878.1"/>
    </source>
</evidence>
<organism evidence="1 2">
    <name type="scientific">Brassica carinata</name>
    <name type="common">Ethiopian mustard</name>
    <name type="synonym">Abyssinian cabbage</name>
    <dbReference type="NCBI Taxonomy" id="52824"/>
    <lineage>
        <taxon>Eukaryota</taxon>
        <taxon>Viridiplantae</taxon>
        <taxon>Streptophyta</taxon>
        <taxon>Embryophyta</taxon>
        <taxon>Tracheophyta</taxon>
        <taxon>Spermatophyta</taxon>
        <taxon>Magnoliopsida</taxon>
        <taxon>eudicotyledons</taxon>
        <taxon>Gunneridae</taxon>
        <taxon>Pentapetalae</taxon>
        <taxon>rosids</taxon>
        <taxon>malvids</taxon>
        <taxon>Brassicales</taxon>
        <taxon>Brassicaceae</taxon>
        <taxon>Brassiceae</taxon>
        <taxon>Brassica</taxon>
    </lineage>
</organism>
<dbReference type="InterPro" id="IPR040381">
    <property type="entry name" value="At4g14450-like"/>
</dbReference>
<dbReference type="EMBL" id="JAAMPC010000002">
    <property type="protein sequence ID" value="KAG2325878.1"/>
    <property type="molecule type" value="Genomic_DNA"/>
</dbReference>
<comment type="caution">
    <text evidence="1">The sequence shown here is derived from an EMBL/GenBank/DDBJ whole genome shotgun (WGS) entry which is preliminary data.</text>
</comment>
<dbReference type="PANTHER" id="PTHR33912:SF11">
    <property type="entry name" value="(RAPE) HYPOTHETICAL PROTEIN"/>
    <property type="match status" value="1"/>
</dbReference>
<dbReference type="AlphaFoldDB" id="A0A8X7W8D0"/>
<keyword evidence="2" id="KW-1185">Reference proteome</keyword>
<name>A0A8X7W8D0_BRACI</name>
<sequence length="127" mass="14211">MPQQSPPIHNSYPNNIQISLHMASTMAETSSSNVRDERTSNKLQRRLPSLKIEITSVTTWNVAIPLLSPLASSPKSSFDQSAVAPSQNQIEKQADEVKKTPVFKKWQHPASPFCYDQTTFVQPFISV</sequence>
<dbReference type="OrthoDB" id="673645at2759"/>
<dbReference type="GO" id="GO:0005737">
    <property type="term" value="C:cytoplasm"/>
    <property type="evidence" value="ECO:0007669"/>
    <property type="project" value="TreeGrafter"/>
</dbReference>
<protein>
    <submittedName>
        <fullName evidence="1">Uncharacterized protein</fullName>
    </submittedName>
</protein>